<dbReference type="Gene3D" id="1.10.150.300">
    <property type="entry name" value="TGS-like domain"/>
    <property type="match status" value="1"/>
</dbReference>
<accession>A0A1F4V2F4</accession>
<evidence type="ECO:0000256" key="3">
    <source>
        <dbReference type="ARBA" id="ARBA00022741"/>
    </source>
</evidence>
<evidence type="ECO:0000313" key="8">
    <source>
        <dbReference type="EMBL" id="OGC51395.1"/>
    </source>
</evidence>
<dbReference type="PANTHER" id="PTHR23305:SF18">
    <property type="entry name" value="OBG-TYPE G DOMAIN-CONTAINING PROTEIN"/>
    <property type="match status" value="1"/>
</dbReference>
<dbReference type="STRING" id="1802624.A2982_03605"/>
<dbReference type="InterPro" id="IPR013029">
    <property type="entry name" value="YchF_C"/>
</dbReference>
<evidence type="ECO:0000256" key="5">
    <source>
        <dbReference type="ARBA" id="ARBA00022842"/>
    </source>
</evidence>
<sequence length="363" mass="41379">MNLSVGIVGLPNVGKSTLFNAFLKRQQALTANYPFATIDPNIGVVDVIDKRLDKLADLYEKEKGKTPPIVYSNVEFVDIAGLVQRAHQGEGLGNKFLANIRNVDLIIQVVRDFPDEAIIREHSKDPKTDIEIINTELIFKDVETMTRKISEIKGDTSKKEEFVLYNTYLAHLGQNNFVYELRKKIDSTDYDKYIAPLNLLTDKKMIYVFNVNESDARMRFSPVFDYKRFHAVYVSAKLESELSILSEEDKASYLNDLKLPYPILDRLIRLCFDELNLISFLTVGDIEVKSWTIKNGDSALTAAGTIHSDFMDNFIKAEVISYKDYAEYGSKLKCKELGKMRFEGKDYIVQDGDIIEFKIGSGR</sequence>
<protein>
    <submittedName>
        <fullName evidence="8">Redox-regulated ATPase YchF</fullName>
    </submittedName>
</protein>
<dbReference type="Pfam" id="PF01926">
    <property type="entry name" value="MMR_HSR1"/>
    <property type="match status" value="1"/>
</dbReference>
<dbReference type="GO" id="GO:0005525">
    <property type="term" value="F:GTP binding"/>
    <property type="evidence" value="ECO:0007669"/>
    <property type="project" value="InterPro"/>
</dbReference>
<evidence type="ECO:0000259" key="7">
    <source>
        <dbReference type="PROSITE" id="PS51880"/>
    </source>
</evidence>
<evidence type="ECO:0000256" key="1">
    <source>
        <dbReference type="ARBA" id="ARBA00001946"/>
    </source>
</evidence>
<dbReference type="InterPro" id="IPR031167">
    <property type="entry name" value="G_OBG"/>
</dbReference>
<name>A0A1F4V2F4_UNCKA</name>
<dbReference type="GO" id="GO:0005737">
    <property type="term" value="C:cytoplasm"/>
    <property type="evidence" value="ECO:0007669"/>
    <property type="project" value="TreeGrafter"/>
</dbReference>
<dbReference type="Pfam" id="PF06071">
    <property type="entry name" value="YchF-GTPase_C"/>
    <property type="match status" value="1"/>
</dbReference>
<dbReference type="PIRSF" id="PIRSF006641">
    <property type="entry name" value="CHP00092"/>
    <property type="match status" value="1"/>
</dbReference>
<keyword evidence="4" id="KW-0067">ATP-binding</keyword>
<evidence type="ECO:0000256" key="2">
    <source>
        <dbReference type="ARBA" id="ARBA00022723"/>
    </source>
</evidence>
<reference evidence="8 9" key="1">
    <citation type="journal article" date="2016" name="Nat. Commun.">
        <title>Thousands of microbial genomes shed light on interconnected biogeochemical processes in an aquifer system.</title>
        <authorList>
            <person name="Anantharaman K."/>
            <person name="Brown C.T."/>
            <person name="Hug L.A."/>
            <person name="Sharon I."/>
            <person name="Castelle C.J."/>
            <person name="Probst A.J."/>
            <person name="Thomas B.C."/>
            <person name="Singh A."/>
            <person name="Wilkins M.J."/>
            <person name="Karaoz U."/>
            <person name="Brodie E.L."/>
            <person name="Williams K.H."/>
            <person name="Hubbard S.S."/>
            <person name="Banfield J.F."/>
        </authorList>
    </citation>
    <scope>NUCLEOTIDE SEQUENCE [LARGE SCALE GENOMIC DNA]</scope>
</reference>
<dbReference type="Gene3D" id="3.40.50.300">
    <property type="entry name" value="P-loop containing nucleotide triphosphate hydrolases"/>
    <property type="match status" value="1"/>
</dbReference>
<dbReference type="InterPro" id="IPR006073">
    <property type="entry name" value="GTP-bd"/>
</dbReference>
<evidence type="ECO:0000256" key="4">
    <source>
        <dbReference type="ARBA" id="ARBA00022840"/>
    </source>
</evidence>
<feature type="domain" description="TGS" evidence="7">
    <location>
        <begin position="276"/>
        <end position="359"/>
    </location>
</feature>
<dbReference type="InterPro" id="IPR012676">
    <property type="entry name" value="TGS-like"/>
</dbReference>
<dbReference type="PRINTS" id="PR00326">
    <property type="entry name" value="GTP1OBG"/>
</dbReference>
<gene>
    <name evidence="8" type="ORF">A2982_03605</name>
</gene>
<dbReference type="PROSITE" id="PS51880">
    <property type="entry name" value="TGS"/>
    <property type="match status" value="1"/>
</dbReference>
<comment type="cofactor">
    <cofactor evidence="1">
        <name>Mg(2+)</name>
        <dbReference type="ChEBI" id="CHEBI:18420"/>
    </cofactor>
</comment>
<dbReference type="SUPFAM" id="SSF81271">
    <property type="entry name" value="TGS-like"/>
    <property type="match status" value="1"/>
</dbReference>
<dbReference type="Gene3D" id="3.10.20.30">
    <property type="match status" value="1"/>
</dbReference>
<dbReference type="Proteomes" id="UP000178771">
    <property type="component" value="Unassembled WGS sequence"/>
</dbReference>
<dbReference type="EMBL" id="MEVH01000023">
    <property type="protein sequence ID" value="OGC51395.1"/>
    <property type="molecule type" value="Genomic_DNA"/>
</dbReference>
<dbReference type="InterPro" id="IPR012675">
    <property type="entry name" value="Beta-grasp_dom_sf"/>
</dbReference>
<proteinExistence type="predicted"/>
<keyword evidence="5" id="KW-0460">Magnesium</keyword>
<dbReference type="InterPro" id="IPR027417">
    <property type="entry name" value="P-loop_NTPase"/>
</dbReference>
<keyword evidence="2" id="KW-0479">Metal-binding</keyword>
<dbReference type="NCBIfam" id="TIGR00092">
    <property type="entry name" value="redox-regulated ATPase YchF"/>
    <property type="match status" value="1"/>
</dbReference>
<dbReference type="PROSITE" id="PS51710">
    <property type="entry name" value="G_OBG"/>
    <property type="match status" value="1"/>
</dbReference>
<dbReference type="AlphaFoldDB" id="A0A1F4V2F4"/>
<dbReference type="GO" id="GO:0005524">
    <property type="term" value="F:ATP binding"/>
    <property type="evidence" value="ECO:0007669"/>
    <property type="project" value="UniProtKB-KW"/>
</dbReference>
<dbReference type="GO" id="GO:0016887">
    <property type="term" value="F:ATP hydrolysis activity"/>
    <property type="evidence" value="ECO:0007669"/>
    <property type="project" value="InterPro"/>
</dbReference>
<feature type="domain" description="OBG-type G" evidence="6">
    <location>
        <begin position="3"/>
        <end position="254"/>
    </location>
</feature>
<evidence type="ECO:0000313" key="9">
    <source>
        <dbReference type="Proteomes" id="UP000178771"/>
    </source>
</evidence>
<dbReference type="InterPro" id="IPR004095">
    <property type="entry name" value="TGS"/>
</dbReference>
<dbReference type="InterPro" id="IPR023192">
    <property type="entry name" value="TGS-like_dom_sf"/>
</dbReference>
<dbReference type="GO" id="GO:0046872">
    <property type="term" value="F:metal ion binding"/>
    <property type="evidence" value="ECO:0007669"/>
    <property type="project" value="UniProtKB-KW"/>
</dbReference>
<keyword evidence="3" id="KW-0547">Nucleotide-binding</keyword>
<dbReference type="PANTHER" id="PTHR23305">
    <property type="entry name" value="OBG GTPASE FAMILY"/>
    <property type="match status" value="1"/>
</dbReference>
<dbReference type="CDD" id="cd04867">
    <property type="entry name" value="TGS_YchF_OLA1"/>
    <property type="match status" value="1"/>
</dbReference>
<dbReference type="InterPro" id="IPR004396">
    <property type="entry name" value="ATPase_YchF/OLA1"/>
</dbReference>
<evidence type="ECO:0000259" key="6">
    <source>
        <dbReference type="PROSITE" id="PS51710"/>
    </source>
</evidence>
<comment type="caution">
    <text evidence="8">The sequence shown here is derived from an EMBL/GenBank/DDBJ whole genome shotgun (WGS) entry which is preliminary data.</text>
</comment>
<dbReference type="FunFam" id="3.10.20.30:FF:000001">
    <property type="entry name" value="Ribosome-binding ATPase YchF"/>
    <property type="match status" value="1"/>
</dbReference>
<dbReference type="SUPFAM" id="SSF52540">
    <property type="entry name" value="P-loop containing nucleoside triphosphate hydrolases"/>
    <property type="match status" value="1"/>
</dbReference>
<organism evidence="8 9">
    <name type="scientific">candidate division WWE3 bacterium RIFCSPLOWO2_01_FULL_39_13</name>
    <dbReference type="NCBI Taxonomy" id="1802624"/>
    <lineage>
        <taxon>Bacteria</taxon>
        <taxon>Katanobacteria</taxon>
    </lineage>
</organism>